<evidence type="ECO:0000313" key="3">
    <source>
        <dbReference type="Proteomes" id="UP000277811"/>
    </source>
</evidence>
<keyword evidence="3" id="KW-1185">Reference proteome</keyword>
<feature type="chain" id="PRO_5019789769" description="Outer membrane protein beta-barrel domain-containing protein" evidence="1">
    <location>
        <begin position="23"/>
        <end position="181"/>
    </location>
</feature>
<name>A0A498R3G3_9FIRM</name>
<organism evidence="2 3">
    <name type="scientific">Lucifera butyrica</name>
    <dbReference type="NCBI Taxonomy" id="1351585"/>
    <lineage>
        <taxon>Bacteria</taxon>
        <taxon>Bacillati</taxon>
        <taxon>Bacillota</taxon>
        <taxon>Negativicutes</taxon>
        <taxon>Veillonellales</taxon>
        <taxon>Veillonellaceae</taxon>
        <taxon>Lucifera</taxon>
    </lineage>
</organism>
<gene>
    <name evidence="2" type="ORF">LUCI_2440</name>
</gene>
<dbReference type="AlphaFoldDB" id="A0A498R3G3"/>
<accession>A0A498R3G3</accession>
<dbReference type="RefSeq" id="WP_122628138.1">
    <property type="nucleotide sequence ID" value="NZ_UPPP01000072.1"/>
</dbReference>
<evidence type="ECO:0000313" key="2">
    <source>
        <dbReference type="EMBL" id="VBB07196.1"/>
    </source>
</evidence>
<dbReference type="Proteomes" id="UP000277811">
    <property type="component" value="Unassembled WGS sequence"/>
</dbReference>
<keyword evidence="1" id="KW-0732">Signal</keyword>
<sequence length="181" mass="19416">MKKVIALTIIFIFAMSSLGMCAVPDPGAGIGSVQVGYNYYNLDKSAGGTSGFNEIYGSVGLGLGYGAFISHAQSSETSYTDYGLKSSLLPNIALLVGERHMATDNAASDNNLFYGVAVNQPLFAGIGVYGTYQNGRHFDDTVIGLTYDLNKNSQFDLSWKKYEDNNHATFKGIGAGINFKF</sequence>
<dbReference type="OrthoDB" id="1680020at2"/>
<dbReference type="EMBL" id="UPPP01000072">
    <property type="protein sequence ID" value="VBB07196.1"/>
    <property type="molecule type" value="Genomic_DNA"/>
</dbReference>
<evidence type="ECO:0000256" key="1">
    <source>
        <dbReference type="SAM" id="SignalP"/>
    </source>
</evidence>
<evidence type="ECO:0008006" key="4">
    <source>
        <dbReference type="Google" id="ProtNLM"/>
    </source>
</evidence>
<proteinExistence type="predicted"/>
<protein>
    <recommendedName>
        <fullName evidence="4">Outer membrane protein beta-barrel domain-containing protein</fullName>
    </recommendedName>
</protein>
<feature type="signal peptide" evidence="1">
    <location>
        <begin position="1"/>
        <end position="22"/>
    </location>
</feature>
<reference evidence="2 3" key="1">
    <citation type="submission" date="2018-06" db="EMBL/GenBank/DDBJ databases">
        <authorList>
            <person name="Strepis N."/>
        </authorList>
    </citation>
    <scope>NUCLEOTIDE SEQUENCE [LARGE SCALE GENOMIC DNA]</scope>
    <source>
        <strain evidence="2">LUCI</strain>
    </source>
</reference>